<dbReference type="InterPro" id="IPR011990">
    <property type="entry name" value="TPR-like_helical_dom_sf"/>
</dbReference>
<evidence type="ECO:0000313" key="5">
    <source>
        <dbReference type="Proteomes" id="UP001500954"/>
    </source>
</evidence>
<gene>
    <name evidence="4" type="ORF">GCM10022395_33490</name>
</gene>
<dbReference type="SMART" id="SM00028">
    <property type="entry name" value="TPR"/>
    <property type="match status" value="7"/>
</dbReference>
<dbReference type="RefSeq" id="WP_345007574.1">
    <property type="nucleotide sequence ID" value="NZ_BAABCY010000092.1"/>
</dbReference>
<dbReference type="Gene3D" id="1.25.40.10">
    <property type="entry name" value="Tetratricopeptide repeat domain"/>
    <property type="match status" value="3"/>
</dbReference>
<proteinExistence type="predicted"/>
<keyword evidence="5" id="KW-1185">Reference proteome</keyword>
<dbReference type="InterPro" id="IPR033396">
    <property type="entry name" value="DUF5107"/>
</dbReference>
<evidence type="ECO:0000256" key="1">
    <source>
        <dbReference type="ARBA" id="ARBA00022737"/>
    </source>
</evidence>
<comment type="caution">
    <text evidence="4">The sequence shown here is derived from an EMBL/GenBank/DDBJ whole genome shotgun (WGS) entry which is preliminary data.</text>
</comment>
<reference evidence="5" key="1">
    <citation type="journal article" date="2019" name="Int. J. Syst. Evol. Microbiol.">
        <title>The Global Catalogue of Microorganisms (GCM) 10K type strain sequencing project: providing services to taxonomists for standard genome sequencing and annotation.</title>
        <authorList>
            <consortium name="The Broad Institute Genomics Platform"/>
            <consortium name="The Broad Institute Genome Sequencing Center for Infectious Disease"/>
            <person name="Wu L."/>
            <person name="Ma J."/>
        </authorList>
    </citation>
    <scope>NUCLEOTIDE SEQUENCE [LARGE SCALE GENOMIC DNA]</scope>
    <source>
        <strain evidence="5">JCM 17111</strain>
    </source>
</reference>
<dbReference type="SUPFAM" id="SSF81901">
    <property type="entry name" value="HCP-like"/>
    <property type="match status" value="1"/>
</dbReference>
<dbReference type="PANTHER" id="PTHR45586">
    <property type="entry name" value="TPR REPEAT-CONTAINING PROTEIN PA4667"/>
    <property type="match status" value="1"/>
</dbReference>
<dbReference type="InterPro" id="IPR051012">
    <property type="entry name" value="CellSynth/LPSAsmb/PSIAsmb"/>
</dbReference>
<sequence length="1044" mass="119791">MVKTIKRITFLILLFAIQDMLAQKARITEEKMTMKTYMFSEPSPIPQIGRLYPYFRFDGYTDKAEDKQWNMVVMENDHIKVFVCPDIGGKIWGAIEKSTGKEFMYYNHVVKFRDVAMRGAWTSGGLEYNFGDIGHIPTCATPVDYRIKENDDGSVSCIVGALDLPSRTNWNVEIRLPKDKAYFETKASWFNNSDLPVTYYHWMNAAAKSKGNLEFLYPGNKRIGHGGELGAWPIEDGREINFYEKNNFGIYKSYHVINTYSDYFGGYYHDDDFGFGHYSLYDDKPGKKIWIWGLSDQGMIWEDLLTDSDGQYIEYQSGKLFNQAAASSTYTPFKHREFAPNDSDLMKEYWFPLKETKGMVAASPYGVLNIQPNEDKLTLFISALQNIEDDLLVKVNGNTLLNKKVKLSILQLHTETIQVAPSDDFEVQLGQNKLYYSSGASNVDRPVEPNKDFNWNTAYGLYVEGLELEKQRRYPEALVSYLESNKKEPGFLPTLNRLALSYYRIMQYDIALEYTKQAMAIDTYDGLANYNYGIINTALGNTNEAKSGFAIASHDIAYRSASYVALAKLFLVENQFGKAKTYLDKALSYNAFNITAHELQALIHRKEDQPKLALEKLKAITNLDATNVFVNSEQVFLNAINDTEFNKQITNELPYETYLELALKYKSFGCSEEALKILKLAPEQPMVLLWSAFLDKGNGTDYLNKALNQSVDLVFPHRIESVDMLQHLISENDHWKLNYYLGLIYWNKGLIAEAKKAFEACGNLPDAPVFYLSKAKLFTDQNQLVGDLLEKAYRLEPSNWRVNMALIEHYLEKNELEAALKKAKKFLKLYPEKSQFGMHYAKALIGLKKYDACIDFLKTFNVLPYEGATIGRTIYHESCVRAAYEALRKNNYKKAIDYAKQAKLWPKNLGVGKHYDVDERLDNFIVAFSLEQMDKHSEALKAYATIAEHNTPKYLNESTKLYLQLVALEKAGNTKEADQLLHEVLQHDKTNTYLKWVEAKYKNNNPDKIQQEIMAAGTEVQVYDTKFVDTEFELLIDLLSIIEK</sequence>
<protein>
    <submittedName>
        <fullName evidence="4">DUF5107 domain-containing protein</fullName>
    </submittedName>
</protein>
<dbReference type="Proteomes" id="UP001500954">
    <property type="component" value="Unassembled WGS sequence"/>
</dbReference>
<feature type="domain" description="DUF5107" evidence="3">
    <location>
        <begin position="48"/>
        <end position="352"/>
    </location>
</feature>
<dbReference type="EMBL" id="BAABCY010000092">
    <property type="protein sequence ID" value="GAA3582408.1"/>
    <property type="molecule type" value="Genomic_DNA"/>
</dbReference>
<keyword evidence="1" id="KW-0677">Repeat</keyword>
<evidence type="ECO:0000259" key="3">
    <source>
        <dbReference type="Pfam" id="PF17128"/>
    </source>
</evidence>
<evidence type="ECO:0000313" key="4">
    <source>
        <dbReference type="EMBL" id="GAA3582408.1"/>
    </source>
</evidence>
<name>A0ABP6YF16_9FLAO</name>
<dbReference type="Pfam" id="PF17128">
    <property type="entry name" value="DUF5107"/>
    <property type="match status" value="1"/>
</dbReference>
<accession>A0ABP6YF16</accession>
<keyword evidence="2" id="KW-0802">TPR repeat</keyword>
<dbReference type="PANTHER" id="PTHR45586:SF1">
    <property type="entry name" value="LIPOPOLYSACCHARIDE ASSEMBLY PROTEIN B"/>
    <property type="match status" value="1"/>
</dbReference>
<dbReference type="InterPro" id="IPR019734">
    <property type="entry name" value="TPR_rpt"/>
</dbReference>
<evidence type="ECO:0000256" key="2">
    <source>
        <dbReference type="ARBA" id="ARBA00022803"/>
    </source>
</evidence>
<dbReference type="SUPFAM" id="SSF48452">
    <property type="entry name" value="TPR-like"/>
    <property type="match status" value="1"/>
</dbReference>
<organism evidence="4 5">
    <name type="scientific">Snuella lapsa</name>
    <dbReference type="NCBI Taxonomy" id="870481"/>
    <lineage>
        <taxon>Bacteria</taxon>
        <taxon>Pseudomonadati</taxon>
        <taxon>Bacteroidota</taxon>
        <taxon>Flavobacteriia</taxon>
        <taxon>Flavobacteriales</taxon>
        <taxon>Flavobacteriaceae</taxon>
        <taxon>Snuella</taxon>
    </lineage>
</organism>